<dbReference type="Gene3D" id="3.40.720.10">
    <property type="entry name" value="Alkaline Phosphatase, subunit A"/>
    <property type="match status" value="2"/>
</dbReference>
<gene>
    <name evidence="1" type="ORF">LXN57_38885</name>
</gene>
<proteinExistence type="predicted"/>
<dbReference type="PANTHER" id="PTHR10151">
    <property type="entry name" value="ECTONUCLEOTIDE PYROPHOSPHATASE/PHOSPHODIESTERASE"/>
    <property type="match status" value="1"/>
</dbReference>
<accession>A0ABT0YBU4</accession>
<evidence type="ECO:0000313" key="2">
    <source>
        <dbReference type="Proteomes" id="UP001523216"/>
    </source>
</evidence>
<dbReference type="EMBL" id="JAMQOL010000060">
    <property type="protein sequence ID" value="MCM4083530.1"/>
    <property type="molecule type" value="Genomic_DNA"/>
</dbReference>
<comment type="caution">
    <text evidence="1">The sequence shown here is derived from an EMBL/GenBank/DDBJ whole genome shotgun (WGS) entry which is preliminary data.</text>
</comment>
<keyword evidence="2" id="KW-1185">Reference proteome</keyword>
<dbReference type="InterPro" id="IPR002591">
    <property type="entry name" value="Phosphodiest/P_Trfase"/>
</dbReference>
<reference evidence="1 2" key="1">
    <citation type="submission" date="2022-06" db="EMBL/GenBank/DDBJ databases">
        <title>Actinoplanes abujensis sp. nov., isolated from Nigerian arid soil.</title>
        <authorList>
            <person name="Ding P."/>
        </authorList>
    </citation>
    <scope>NUCLEOTIDE SEQUENCE [LARGE SCALE GENOMIC DNA]</scope>
    <source>
        <strain evidence="2">TRM88002</strain>
    </source>
</reference>
<dbReference type="InterPro" id="IPR017850">
    <property type="entry name" value="Alkaline_phosphatase_core_sf"/>
</dbReference>
<protein>
    <submittedName>
        <fullName evidence="1">Alkaline phosphatase family protein</fullName>
    </submittedName>
</protein>
<dbReference type="Pfam" id="PF01663">
    <property type="entry name" value="Phosphodiest"/>
    <property type="match status" value="1"/>
</dbReference>
<dbReference type="PANTHER" id="PTHR10151:SF120">
    <property type="entry name" value="BIS(5'-ADENOSYL)-TRIPHOSPHATASE"/>
    <property type="match status" value="1"/>
</dbReference>
<dbReference type="RefSeq" id="WP_251803229.1">
    <property type="nucleotide sequence ID" value="NZ_JAMQOL010000060.1"/>
</dbReference>
<dbReference type="Proteomes" id="UP001523216">
    <property type="component" value="Unassembled WGS sequence"/>
</dbReference>
<organism evidence="1 2">
    <name type="scientific">Paractinoplanes hotanensis</name>
    <dbReference type="NCBI Taxonomy" id="2906497"/>
    <lineage>
        <taxon>Bacteria</taxon>
        <taxon>Bacillati</taxon>
        <taxon>Actinomycetota</taxon>
        <taxon>Actinomycetes</taxon>
        <taxon>Micromonosporales</taxon>
        <taxon>Micromonosporaceae</taxon>
        <taxon>Paractinoplanes</taxon>
    </lineage>
</organism>
<name>A0ABT0YBU4_9ACTN</name>
<evidence type="ECO:0000313" key="1">
    <source>
        <dbReference type="EMBL" id="MCM4083530.1"/>
    </source>
</evidence>
<dbReference type="SUPFAM" id="SSF53649">
    <property type="entry name" value="Alkaline phosphatase-like"/>
    <property type="match status" value="1"/>
</dbReference>
<sequence length="535" mass="58035">MTARCVVVGVDGFTFRHIQPLLGRGLMPNMASLLRGGASARLVSSTPWQTPVGWTTYATGVNPGQHGIYGWWSPDLSSGELRPSSGATVGNARIWEILSGAGLRVGVVNVPMTYPARPLDGFLLAGLDSPFATPEVDSLFAYPRGLREELLAEGLDYRVTPDLSPAVPIAEMAARWAEVERARVGASELLYERFQPDFLQVNLFLTDYIAHRSRPAEASFETAYRTGDELIGRLRRLAGPETTFIIVSDHGSLEIDKFIMIHNVLRDCGLLHFGPWLADEHVPGILGLPASAPQVRSMVEMLRSKGVEYRESAYRDVQAEHAGANIGFSTIDWDRTKAFCTSDYGQVTVNRSRGRAAVTSADEAARVLVQVRAALLALDDGQGPLVSHIIDRDGLYWGHQAPKGPDLTPVLADHRYYFCQVYSFYRHPESRLIAPVADVVDPVATGCVGDHDPYGVLVMAGPDVPAGVRLPDASIVDLAPTILQRYGLDPLPEFDGVALLDFLGGVRPASASASPAEPADASGLAQRLRDLGYRI</sequence>